<dbReference type="Proteomes" id="UP001551011">
    <property type="component" value="Unassembled WGS sequence"/>
</dbReference>
<dbReference type="EMBL" id="JBFAEG010000036">
    <property type="protein sequence ID" value="MEU5712431.1"/>
    <property type="molecule type" value="Genomic_DNA"/>
</dbReference>
<evidence type="ECO:0000313" key="2">
    <source>
        <dbReference type="Proteomes" id="UP001551011"/>
    </source>
</evidence>
<organism evidence="1 2">
    <name type="scientific">Streptomyces flaveolus</name>
    <dbReference type="NCBI Taxonomy" id="67297"/>
    <lineage>
        <taxon>Bacteria</taxon>
        <taxon>Bacillati</taxon>
        <taxon>Actinomycetota</taxon>
        <taxon>Actinomycetes</taxon>
        <taxon>Kitasatosporales</taxon>
        <taxon>Streptomycetaceae</taxon>
        <taxon>Streptomyces</taxon>
    </lineage>
</organism>
<protein>
    <submittedName>
        <fullName evidence="1">Uncharacterized protein</fullName>
    </submittedName>
</protein>
<reference evidence="1 2" key="1">
    <citation type="submission" date="2024-06" db="EMBL/GenBank/DDBJ databases">
        <title>The Natural Products Discovery Center: Release of the First 8490 Sequenced Strains for Exploring Actinobacteria Biosynthetic Diversity.</title>
        <authorList>
            <person name="Kalkreuter E."/>
            <person name="Kautsar S.A."/>
            <person name="Yang D."/>
            <person name="Bader C.D."/>
            <person name="Teijaro C.N."/>
            <person name="Fluegel L."/>
            <person name="Davis C.M."/>
            <person name="Simpson J.R."/>
            <person name="Lauterbach L."/>
            <person name="Steele A.D."/>
            <person name="Gui C."/>
            <person name="Meng S."/>
            <person name="Li G."/>
            <person name="Viehrig K."/>
            <person name="Ye F."/>
            <person name="Su P."/>
            <person name="Kiefer A.F."/>
            <person name="Nichols A."/>
            <person name="Cepeda A.J."/>
            <person name="Yan W."/>
            <person name="Fan B."/>
            <person name="Jiang Y."/>
            <person name="Adhikari A."/>
            <person name="Zheng C.-J."/>
            <person name="Schuster L."/>
            <person name="Cowan T.M."/>
            <person name="Smanski M.J."/>
            <person name="Chevrette M.G."/>
            <person name="De Carvalho L.P.S."/>
            <person name="Shen B."/>
        </authorList>
    </citation>
    <scope>NUCLEOTIDE SEQUENCE [LARGE SCALE GENOMIC DNA]</scope>
    <source>
        <strain evidence="1 2">NPDC020594</strain>
    </source>
</reference>
<sequence length="70" mass="8068">MDSLIQALQEVSQADADFAADTHQATDESGNGRIFNQYVELHDQYVKLRNEQVVKLRKYLQMLDVHECLS</sequence>
<dbReference type="RefSeq" id="WP_359260539.1">
    <property type="nucleotide sequence ID" value="NZ_JBFAEG010000036.1"/>
</dbReference>
<accession>A0ABV3AKG3</accession>
<comment type="caution">
    <text evidence="1">The sequence shown here is derived from an EMBL/GenBank/DDBJ whole genome shotgun (WGS) entry which is preliminary data.</text>
</comment>
<keyword evidence="2" id="KW-1185">Reference proteome</keyword>
<name>A0ABV3AKG3_9ACTN</name>
<proteinExistence type="predicted"/>
<evidence type="ECO:0000313" key="1">
    <source>
        <dbReference type="EMBL" id="MEU5712431.1"/>
    </source>
</evidence>
<gene>
    <name evidence="1" type="ORF">AB0H04_37265</name>
</gene>